<protein>
    <submittedName>
        <fullName evidence="2">Ribose ABC transport system, permease protein RbsC</fullName>
    </submittedName>
</protein>
<feature type="compositionally biased region" description="Basic residues" evidence="1">
    <location>
        <begin position="130"/>
        <end position="156"/>
    </location>
</feature>
<reference evidence="2" key="1">
    <citation type="submission" date="2020-02" db="EMBL/GenBank/DDBJ databases">
        <authorList>
            <person name="Meier V. D."/>
        </authorList>
    </citation>
    <scope>NUCLEOTIDE SEQUENCE</scope>
    <source>
        <strain evidence="2">AVDCRST_MAG41</strain>
    </source>
</reference>
<feature type="compositionally biased region" description="Gly residues" evidence="1">
    <location>
        <begin position="1"/>
        <end position="11"/>
    </location>
</feature>
<feature type="compositionally biased region" description="Basic and acidic residues" evidence="1">
    <location>
        <begin position="255"/>
        <end position="267"/>
    </location>
</feature>
<feature type="compositionally biased region" description="Basic residues" evidence="1">
    <location>
        <begin position="91"/>
        <end position="104"/>
    </location>
</feature>
<sequence>DRSHGGAGGRRGPARGRTGAGGAGRVGHRVAPARRPVVRGAQPRPGRGAGDPRDRRRRDHRRRVPHPQQPAEHPGQRVDHRRGDGRDDLRHHRRRHRPVGRRAGRPVLGVGDHARHPGLRPGGDGALRPAGRHGSRAGQRRAHRVRPAGGVHRHAGHAGLGPRARAVAVRPAHPARHRGRDQRHRDHRGARHPAAGLPVRRGHRGRLGRPQPHHLRPAHVRRRRQPRGGPAGRHRRPPPHRTALRGLRPLLRHRRGDDHGPDHDRLQHPRRPVRTGRHRRGHHRRHPAHRRPRHPDRVDPRRPRLHHDHQPVRAEQPAHRGPEHRQGPHHRRRGAPAAPQPSLVPL</sequence>
<feature type="non-terminal residue" evidence="2">
    <location>
        <position position="1"/>
    </location>
</feature>
<accession>A0A6J4JET2</accession>
<feature type="compositionally biased region" description="Basic and acidic residues" evidence="1">
    <location>
        <begin position="295"/>
        <end position="326"/>
    </location>
</feature>
<gene>
    <name evidence="2" type="ORF">AVDCRST_MAG41-3369</name>
</gene>
<proteinExistence type="predicted"/>
<feature type="compositionally biased region" description="Low complexity" evidence="1">
    <location>
        <begin position="33"/>
        <end position="46"/>
    </location>
</feature>
<feature type="non-terminal residue" evidence="2">
    <location>
        <position position="346"/>
    </location>
</feature>
<feature type="compositionally biased region" description="Basic residues" evidence="1">
    <location>
        <begin position="200"/>
        <end position="243"/>
    </location>
</feature>
<feature type="compositionally biased region" description="Basic residues" evidence="1">
    <location>
        <begin position="55"/>
        <end position="65"/>
    </location>
</feature>
<feature type="compositionally biased region" description="Low complexity" evidence="1">
    <location>
        <begin position="160"/>
        <end position="172"/>
    </location>
</feature>
<feature type="compositionally biased region" description="Basic residues" evidence="1">
    <location>
        <begin position="173"/>
        <end position="191"/>
    </location>
</feature>
<dbReference type="AlphaFoldDB" id="A0A6J4JET2"/>
<feature type="region of interest" description="Disordered" evidence="1">
    <location>
        <begin position="1"/>
        <end position="346"/>
    </location>
</feature>
<dbReference type="EMBL" id="CADCTP010000305">
    <property type="protein sequence ID" value="CAA9277860.1"/>
    <property type="molecule type" value="Genomic_DNA"/>
</dbReference>
<feature type="compositionally biased region" description="Basic and acidic residues" evidence="1">
    <location>
        <begin position="74"/>
        <end position="90"/>
    </location>
</feature>
<feature type="compositionally biased region" description="Basic residues" evidence="1">
    <location>
        <begin position="268"/>
        <end position="294"/>
    </location>
</feature>
<evidence type="ECO:0000256" key="1">
    <source>
        <dbReference type="SAM" id="MobiDB-lite"/>
    </source>
</evidence>
<organism evidence="2">
    <name type="scientific">uncultured Mycobacteriales bacterium</name>
    <dbReference type="NCBI Taxonomy" id="581187"/>
    <lineage>
        <taxon>Bacteria</taxon>
        <taxon>Bacillati</taxon>
        <taxon>Actinomycetota</taxon>
        <taxon>Actinomycetes</taxon>
        <taxon>Mycobacteriales</taxon>
        <taxon>environmental samples</taxon>
    </lineage>
</organism>
<name>A0A6J4JET2_9ACTN</name>
<evidence type="ECO:0000313" key="2">
    <source>
        <dbReference type="EMBL" id="CAA9277860.1"/>
    </source>
</evidence>